<reference evidence="1 2" key="1">
    <citation type="submission" date="2013-11" db="EMBL/GenBank/DDBJ databases">
        <title>Single cell genomics of uncultured Tannerella BU063 (oral taxon 286).</title>
        <authorList>
            <person name="Beall C.J."/>
            <person name="Campbell A.G."/>
            <person name="Griffen A.L."/>
            <person name="Podar M."/>
            <person name="Leys E.J."/>
        </authorList>
    </citation>
    <scope>NUCLEOTIDE SEQUENCE [LARGE SCALE GENOMIC DNA]</scope>
    <source>
        <strain evidence="1">Cell 6/7/9</strain>
    </source>
</reference>
<dbReference type="GO" id="GO:0016757">
    <property type="term" value="F:glycosyltransferase activity"/>
    <property type="evidence" value="ECO:0007669"/>
    <property type="project" value="TreeGrafter"/>
</dbReference>
<dbReference type="Gene3D" id="3.40.50.2000">
    <property type="entry name" value="Glycogen Phosphorylase B"/>
    <property type="match status" value="2"/>
</dbReference>
<evidence type="ECO:0000313" key="1">
    <source>
        <dbReference type="EMBL" id="ETK10762.1"/>
    </source>
</evidence>
<sequence>MRALRKEGEDVKMMVRDRELKDPDIISIDGSPLSKRINQLRFVWERLVIYIQNGLDRSNLFKVSIANTGIDLSRRSIIQKSDIIHLHWINQGFLSLESIKKLQKTGKPIVWTMNDMWPFTGICHHAWECERYSHECGKCPLLNSLKRFDLSFLTLRKKSAINSNIRMVSVSSWLRGKALMSSIAQSKDIKVIPNVIDLEVFHPSDKLAARRKYSLPIEKKIILMGAVRIDDPVKGFFFLKEALNNLHMECGDILLVLLGEVKDSKILGDVSFPIIQLGFRSDLFEVAQLYSAVDVNVVPSFYETFGQTIIEAMACGCPSVSFNNSGQVDVIDHKKNGYLAAYKDAADLATGIDWVLNKADR</sequence>
<evidence type="ECO:0000313" key="2">
    <source>
        <dbReference type="Proteomes" id="UP000018874"/>
    </source>
</evidence>
<dbReference type="EMBL" id="AYYD01000624">
    <property type="protein sequence ID" value="ETK10762.1"/>
    <property type="molecule type" value="Genomic_DNA"/>
</dbReference>
<dbReference type="PANTHER" id="PTHR45947:SF3">
    <property type="entry name" value="SULFOQUINOVOSYL TRANSFERASE SQD2"/>
    <property type="match status" value="1"/>
</dbReference>
<accession>W2CWE9</accession>
<dbReference type="SUPFAM" id="SSF53756">
    <property type="entry name" value="UDP-Glycosyltransferase/glycogen phosphorylase"/>
    <property type="match status" value="1"/>
</dbReference>
<keyword evidence="2" id="KW-1185">Reference proteome</keyword>
<proteinExistence type="predicted"/>
<dbReference type="PANTHER" id="PTHR45947">
    <property type="entry name" value="SULFOQUINOVOSYL TRANSFERASE SQD2"/>
    <property type="match status" value="1"/>
</dbReference>
<dbReference type="Proteomes" id="UP000018874">
    <property type="component" value="Unassembled WGS sequence"/>
</dbReference>
<name>W2CWE9_9BACT</name>
<feature type="non-terminal residue" evidence="1">
    <location>
        <position position="361"/>
    </location>
</feature>
<comment type="caution">
    <text evidence="1">The sequence shown here is derived from an EMBL/GenBank/DDBJ whole genome shotgun (WGS) entry which is preliminary data.</text>
</comment>
<dbReference type="AlphaFoldDB" id="W2CWE9"/>
<organism evidence="1 2">
    <name type="scientific">Tannerella sp. oral taxon BU063 isolate Cell 6/7/9</name>
    <dbReference type="NCBI Taxonomy" id="1411021"/>
    <lineage>
        <taxon>Bacteria</taxon>
        <taxon>Pseudomonadati</taxon>
        <taxon>Bacteroidota</taxon>
        <taxon>Bacteroidia</taxon>
        <taxon>Bacteroidales</taxon>
        <taxon>Tannerellaceae</taxon>
        <taxon>Tannerella</taxon>
    </lineage>
</organism>
<evidence type="ECO:0008006" key="3">
    <source>
        <dbReference type="Google" id="ProtNLM"/>
    </source>
</evidence>
<protein>
    <recommendedName>
        <fullName evidence="3">Glycosyl transferase</fullName>
    </recommendedName>
</protein>
<dbReference type="Pfam" id="PF13692">
    <property type="entry name" value="Glyco_trans_1_4"/>
    <property type="match status" value="1"/>
</dbReference>
<dbReference type="InterPro" id="IPR050194">
    <property type="entry name" value="Glycosyltransferase_grp1"/>
</dbReference>
<gene>
    <name evidence="1" type="ORF">T231_03245</name>
</gene>